<evidence type="ECO:0000313" key="3">
    <source>
        <dbReference type="Proteomes" id="UP001501920"/>
    </source>
</evidence>
<reference evidence="2" key="2">
    <citation type="submission" date="2025-08" db="UniProtKB">
        <authorList>
            <consortium name="Ensembl"/>
        </authorList>
    </citation>
    <scope>IDENTIFICATION</scope>
</reference>
<name>A0AAR2LRP1_PYGNA</name>
<reference evidence="2 3" key="1">
    <citation type="submission" date="2020-10" db="EMBL/GenBank/DDBJ databases">
        <title>Pygocentrus nattereri (red-bellied piranha) genome, fPygNat1, primary haplotype.</title>
        <authorList>
            <person name="Myers G."/>
            <person name="Meyer A."/>
            <person name="Karagic N."/>
            <person name="Pippel M."/>
            <person name="Winkler S."/>
            <person name="Tracey A."/>
            <person name="Wood J."/>
            <person name="Formenti G."/>
            <person name="Howe K."/>
            <person name="Fedrigo O."/>
            <person name="Jarvis E.D."/>
        </authorList>
    </citation>
    <scope>NUCLEOTIDE SEQUENCE [LARGE SCALE GENOMIC DNA]</scope>
</reference>
<dbReference type="Ensembl" id="ENSPNAT00000046339.1">
    <property type="protein sequence ID" value="ENSPNAP00000077332.1"/>
    <property type="gene ID" value="ENSPNAG00000036245.1"/>
</dbReference>
<keyword evidence="1" id="KW-0812">Transmembrane</keyword>
<protein>
    <submittedName>
        <fullName evidence="2">Uncharacterized protein</fullName>
    </submittedName>
</protein>
<feature type="transmembrane region" description="Helical" evidence="1">
    <location>
        <begin position="57"/>
        <end position="80"/>
    </location>
</feature>
<evidence type="ECO:0000313" key="2">
    <source>
        <dbReference type="Ensembl" id="ENSPNAP00000077332.1"/>
    </source>
</evidence>
<accession>A0AAR2LRP1</accession>
<dbReference type="Proteomes" id="UP001501920">
    <property type="component" value="Chromosome 13"/>
</dbReference>
<reference evidence="2" key="3">
    <citation type="submission" date="2025-09" db="UniProtKB">
        <authorList>
            <consortium name="Ensembl"/>
        </authorList>
    </citation>
    <scope>IDENTIFICATION</scope>
</reference>
<proteinExistence type="predicted"/>
<evidence type="ECO:0000256" key="1">
    <source>
        <dbReference type="SAM" id="Phobius"/>
    </source>
</evidence>
<keyword evidence="1" id="KW-0472">Membrane</keyword>
<keyword evidence="3" id="KW-1185">Reference proteome</keyword>
<organism evidence="2 3">
    <name type="scientific">Pygocentrus nattereri</name>
    <name type="common">Red-bellied piranha</name>
    <dbReference type="NCBI Taxonomy" id="42514"/>
    <lineage>
        <taxon>Eukaryota</taxon>
        <taxon>Metazoa</taxon>
        <taxon>Chordata</taxon>
        <taxon>Craniata</taxon>
        <taxon>Vertebrata</taxon>
        <taxon>Euteleostomi</taxon>
        <taxon>Actinopterygii</taxon>
        <taxon>Neopterygii</taxon>
        <taxon>Teleostei</taxon>
        <taxon>Ostariophysi</taxon>
        <taxon>Characiformes</taxon>
        <taxon>Characoidei</taxon>
        <taxon>Pygocentrus</taxon>
    </lineage>
</organism>
<sequence>FVRQTEASGLCWSSYRSLENPLCPAQEHAPARCMFWTFYRFVVSLFGADKVTSVPHAVGLVCLSAGLMFVIAALLWFPIIKDKLKREGFRQK</sequence>
<keyword evidence="1" id="KW-1133">Transmembrane helix</keyword>
<dbReference type="AlphaFoldDB" id="A0AAR2LRP1"/>